<sequence>MTKLIAEIKKRNSFLVTAHIDPDGDSIGSQLAMASLLREMGKRVLVVNEQRPPRKYRFLAHADEIVTRIPDGFTYETAVILDAASLKRLGRVSEYVQGKFIINIDHHPTNLRFGDINWVVPRASSTSELVFRLVRRIGVKLGGERASHLYTGVLTDTGGFKFPNTTPDALRMASVLVKEGADPSYIATQVYLSKSIDELFLLSRLLATVEVHGGVATMQLTRGMMKDTKLNTEGFSDHVLQLRGIGMGVLFKELDGKVKVSLRSRGEIDVSELAKIFGGGGHESAAACLVAGRLSEVKRKVLTQAKKLYGRDYLGE</sequence>
<dbReference type="InterPro" id="IPR038763">
    <property type="entry name" value="DHH_sf"/>
</dbReference>
<dbReference type="EMBL" id="LIZT01000010">
    <property type="protein sequence ID" value="KPJ50906.1"/>
    <property type="molecule type" value="Genomic_DNA"/>
</dbReference>
<dbReference type="SUPFAM" id="SSF64182">
    <property type="entry name" value="DHH phosphoesterases"/>
    <property type="match status" value="1"/>
</dbReference>
<dbReference type="AlphaFoldDB" id="A0A0S7WL72"/>
<dbReference type="InterPro" id="IPR001667">
    <property type="entry name" value="DDH_dom"/>
</dbReference>
<dbReference type="GO" id="GO:0003676">
    <property type="term" value="F:nucleic acid binding"/>
    <property type="evidence" value="ECO:0007669"/>
    <property type="project" value="InterPro"/>
</dbReference>
<evidence type="ECO:0000313" key="3">
    <source>
        <dbReference type="EMBL" id="KPJ50906.1"/>
    </source>
</evidence>
<protein>
    <recommendedName>
        <fullName evidence="5">DDH domain-containing protein</fullName>
    </recommendedName>
</protein>
<accession>A0A0S7WL72</accession>
<organism evidence="3 4">
    <name type="scientific">candidate division TA06 bacterium DG_26</name>
    <dbReference type="NCBI Taxonomy" id="1703771"/>
    <lineage>
        <taxon>Bacteria</taxon>
        <taxon>Bacteria division TA06</taxon>
    </lineage>
</organism>
<evidence type="ECO:0000313" key="4">
    <source>
        <dbReference type="Proteomes" id="UP000051124"/>
    </source>
</evidence>
<gene>
    <name evidence="3" type="ORF">AMJ40_01555</name>
</gene>
<dbReference type="InterPro" id="IPR051319">
    <property type="entry name" value="Oligoribo/pAp-PDE_c-di-AMP_PDE"/>
</dbReference>
<feature type="domain" description="DDH" evidence="1">
    <location>
        <begin position="14"/>
        <end position="152"/>
    </location>
</feature>
<dbReference type="Gene3D" id="3.90.1640.10">
    <property type="entry name" value="inorganic pyrophosphatase (n-terminal core)"/>
    <property type="match status" value="1"/>
</dbReference>
<evidence type="ECO:0008006" key="5">
    <source>
        <dbReference type="Google" id="ProtNLM"/>
    </source>
</evidence>
<evidence type="ECO:0000259" key="2">
    <source>
        <dbReference type="Pfam" id="PF02272"/>
    </source>
</evidence>
<dbReference type="Pfam" id="PF01368">
    <property type="entry name" value="DHH"/>
    <property type="match status" value="1"/>
</dbReference>
<comment type="caution">
    <text evidence="3">The sequence shown here is derived from an EMBL/GenBank/DDBJ whole genome shotgun (WGS) entry which is preliminary data.</text>
</comment>
<dbReference type="Pfam" id="PF02272">
    <property type="entry name" value="DHHA1"/>
    <property type="match status" value="1"/>
</dbReference>
<name>A0A0S7WL72_UNCT6</name>
<dbReference type="PANTHER" id="PTHR47618:SF1">
    <property type="entry name" value="BIFUNCTIONAL OLIGORIBONUCLEASE AND PAP PHOSPHATASE NRNA"/>
    <property type="match status" value="1"/>
</dbReference>
<feature type="domain" description="DHHA1" evidence="2">
    <location>
        <begin position="236"/>
        <end position="292"/>
    </location>
</feature>
<proteinExistence type="predicted"/>
<dbReference type="Proteomes" id="UP000051124">
    <property type="component" value="Unassembled WGS sequence"/>
</dbReference>
<dbReference type="PANTHER" id="PTHR47618">
    <property type="entry name" value="BIFUNCTIONAL OLIGORIBONUCLEASE AND PAP PHOSPHATASE NRNA"/>
    <property type="match status" value="1"/>
</dbReference>
<reference evidence="3 4" key="1">
    <citation type="journal article" date="2015" name="Microbiome">
        <title>Genomic resolution of linkages in carbon, nitrogen, and sulfur cycling among widespread estuary sediment bacteria.</title>
        <authorList>
            <person name="Baker B.J."/>
            <person name="Lazar C.S."/>
            <person name="Teske A.P."/>
            <person name="Dick G.J."/>
        </authorList>
    </citation>
    <scope>NUCLEOTIDE SEQUENCE [LARGE SCALE GENOMIC DNA]</scope>
    <source>
        <strain evidence="3">DG_26</strain>
    </source>
</reference>
<dbReference type="Gene3D" id="3.10.310.30">
    <property type="match status" value="1"/>
</dbReference>
<dbReference type="InterPro" id="IPR003156">
    <property type="entry name" value="DHHA1_dom"/>
</dbReference>
<evidence type="ECO:0000259" key="1">
    <source>
        <dbReference type="Pfam" id="PF01368"/>
    </source>
</evidence>